<dbReference type="Pfam" id="PF00246">
    <property type="entry name" value="Peptidase_M14"/>
    <property type="match status" value="1"/>
</dbReference>
<dbReference type="GO" id="GO:0004181">
    <property type="term" value="F:metallocarboxypeptidase activity"/>
    <property type="evidence" value="ECO:0007669"/>
    <property type="project" value="InterPro"/>
</dbReference>
<dbReference type="PROSITE" id="PS52035">
    <property type="entry name" value="PEPTIDASE_M14"/>
    <property type="match status" value="1"/>
</dbReference>
<feature type="signal peptide" evidence="3">
    <location>
        <begin position="1"/>
        <end position="27"/>
    </location>
</feature>
<feature type="region of interest" description="Disordered" evidence="2">
    <location>
        <begin position="22"/>
        <end position="85"/>
    </location>
</feature>
<evidence type="ECO:0000256" key="2">
    <source>
        <dbReference type="SAM" id="MobiDB-lite"/>
    </source>
</evidence>
<keyword evidence="6" id="KW-1185">Reference proteome</keyword>
<feature type="domain" description="Peptidase M14" evidence="4">
    <location>
        <begin position="103"/>
        <end position="399"/>
    </location>
</feature>
<feature type="compositionally biased region" description="Polar residues" evidence="2">
    <location>
        <begin position="43"/>
        <end position="60"/>
    </location>
</feature>
<protein>
    <submittedName>
        <fullName evidence="5">Peptidase M28</fullName>
    </submittedName>
</protein>
<name>A0A2W2DHS9_9ACTN</name>
<feature type="active site" description="Proton donor/acceptor" evidence="1">
    <location>
        <position position="372"/>
    </location>
</feature>
<dbReference type="InterPro" id="IPR000834">
    <property type="entry name" value="Peptidase_M14"/>
</dbReference>
<sequence>MYVRVRRPLAVLLAAGLLFGPTTAATAAPPDPETRDAAVESPRGQSDTNLPFGVGSNQRGRSADAPGRQPAEPAPSAKLPGKPRNDVIKDVSVELTDASIPLNLIPYHGIPAALRALQQSNRISVEVIGQSVLGRDLHLVLATSPMTDAQWKNWQELSDLRISDPHAAQAKLAAGGYDNWRTPLFINNNIHGNEWEGTDASLQVLQELAFSNDTEIVKMLDRHVIAFVVTNNPDGRVAATRANANGFDMNRDYITASQPEVRAVRAQLVRYSPLTMLDIHGYVSCTLIEPTTGPHGDNYEYDLYIKYALRNALAMEQAILATGETRATCANPDGTRRNDIPFRDRSQGWDDWPPIFTPMYSMYHGTIGHTIEVPLNPRGNLAEAERHERTRINTAVAKASIKGNLGYATQNQKELLANQLEWFRRGVDGEATRPIDDPLALSLARGDNAKTHPQGFPRAYVIPAGADQRSATAAARLVQFMLDNDLTVQRAWRPFQLNGKSYEVGAYVVDMRQAKRGLASALLEVGRDVTNDFNAMYDISAWSHGHLWGATVERVTEDVTLDPKVLRPVTEARATGEVAPGNRSEYGLVVDSVAGIRAVNHLLNDGVKLGRMPNGNFVVTANASVVRPIADAYGVEFTKITPPEVRTAKPVAKTRLGVSANGGEIFALQQMGFTPISVTHTAFNNGALSFGDFDAFFVSTTSFNPLSLNATQAAAFNQWLANGGTVVGRGSSGKQFNDRAGLLDVTIAAGRSDANGIVKVVNDPASPITGNALPTAFVDAPQYFTRVGAGVRVDQRLADEGFFLAGHWGGQAAAAGHAVVVSGVAKGANVTLFGTEPLFRAHPEGLYPQVASALWWNGS</sequence>
<dbReference type="CDD" id="cd06244">
    <property type="entry name" value="M14-like"/>
    <property type="match status" value="1"/>
</dbReference>
<dbReference type="Gene3D" id="3.40.630.10">
    <property type="entry name" value="Zn peptidases"/>
    <property type="match status" value="1"/>
</dbReference>
<dbReference type="GO" id="GO:0008270">
    <property type="term" value="F:zinc ion binding"/>
    <property type="evidence" value="ECO:0007669"/>
    <property type="project" value="InterPro"/>
</dbReference>
<evidence type="ECO:0000256" key="3">
    <source>
        <dbReference type="SAM" id="SignalP"/>
    </source>
</evidence>
<accession>A0A2W2DHS9</accession>
<evidence type="ECO:0000313" key="6">
    <source>
        <dbReference type="Proteomes" id="UP000248924"/>
    </source>
</evidence>
<dbReference type="Proteomes" id="UP000248924">
    <property type="component" value="Unassembled WGS sequence"/>
</dbReference>
<reference evidence="5 6" key="1">
    <citation type="submission" date="2018-01" db="EMBL/GenBank/DDBJ databases">
        <title>Draft genome sequence of Jishengella sp. NA12.</title>
        <authorList>
            <person name="Sahin N."/>
            <person name="Ay H."/>
            <person name="Saygin H."/>
        </authorList>
    </citation>
    <scope>NUCLEOTIDE SEQUENCE [LARGE SCALE GENOMIC DNA]</scope>
    <source>
        <strain evidence="5 6">NA12</strain>
    </source>
</reference>
<evidence type="ECO:0000313" key="5">
    <source>
        <dbReference type="EMBL" id="PZG11476.1"/>
    </source>
</evidence>
<comment type="caution">
    <text evidence="5">The sequence shown here is derived from an EMBL/GenBank/DDBJ whole genome shotgun (WGS) entry which is preliminary data.</text>
</comment>
<evidence type="ECO:0000259" key="4">
    <source>
        <dbReference type="PROSITE" id="PS52035"/>
    </source>
</evidence>
<feature type="chain" id="PRO_5016070530" evidence="3">
    <location>
        <begin position="28"/>
        <end position="859"/>
    </location>
</feature>
<dbReference type="EMBL" id="POTY01000232">
    <property type="protein sequence ID" value="PZG11476.1"/>
    <property type="molecule type" value="Genomic_DNA"/>
</dbReference>
<dbReference type="AlphaFoldDB" id="A0A2W2DHS9"/>
<dbReference type="GO" id="GO:0006508">
    <property type="term" value="P:proteolysis"/>
    <property type="evidence" value="ECO:0007669"/>
    <property type="project" value="InterPro"/>
</dbReference>
<gene>
    <name evidence="5" type="ORF">C1I95_27215</name>
</gene>
<evidence type="ECO:0000256" key="1">
    <source>
        <dbReference type="PROSITE-ProRule" id="PRU01379"/>
    </source>
</evidence>
<dbReference type="SUPFAM" id="SSF53187">
    <property type="entry name" value="Zn-dependent exopeptidases"/>
    <property type="match status" value="1"/>
</dbReference>
<keyword evidence="3" id="KW-0732">Signal</keyword>
<comment type="similarity">
    <text evidence="1">Belongs to the peptidase M14 family.</text>
</comment>
<dbReference type="SMART" id="SM00631">
    <property type="entry name" value="Zn_pept"/>
    <property type="match status" value="1"/>
</dbReference>
<organism evidence="5 6">
    <name type="scientific">Micromonospora craterilacus</name>
    <dbReference type="NCBI Taxonomy" id="1655439"/>
    <lineage>
        <taxon>Bacteria</taxon>
        <taxon>Bacillati</taxon>
        <taxon>Actinomycetota</taxon>
        <taxon>Actinomycetes</taxon>
        <taxon>Micromonosporales</taxon>
        <taxon>Micromonosporaceae</taxon>
        <taxon>Micromonospora</taxon>
    </lineage>
</organism>
<proteinExistence type="inferred from homology"/>